<protein>
    <submittedName>
        <fullName evidence="2">Uncharacterized protein</fullName>
    </submittedName>
</protein>
<reference evidence="2" key="1">
    <citation type="submission" date="2020-03" db="EMBL/GenBank/DDBJ databases">
        <authorList>
            <person name="Weist P."/>
        </authorList>
    </citation>
    <scope>NUCLEOTIDE SEQUENCE</scope>
</reference>
<proteinExistence type="predicted"/>
<comment type="caution">
    <text evidence="2">The sequence shown here is derived from an EMBL/GenBank/DDBJ whole genome shotgun (WGS) entry which is preliminary data.</text>
</comment>
<accession>A0A9N7VIE8</accession>
<name>A0A9N7VIE8_PLEPL</name>
<organism evidence="2 3">
    <name type="scientific">Pleuronectes platessa</name>
    <name type="common">European plaice</name>
    <dbReference type="NCBI Taxonomy" id="8262"/>
    <lineage>
        <taxon>Eukaryota</taxon>
        <taxon>Metazoa</taxon>
        <taxon>Chordata</taxon>
        <taxon>Craniata</taxon>
        <taxon>Vertebrata</taxon>
        <taxon>Euteleostomi</taxon>
        <taxon>Actinopterygii</taxon>
        <taxon>Neopterygii</taxon>
        <taxon>Teleostei</taxon>
        <taxon>Neoteleostei</taxon>
        <taxon>Acanthomorphata</taxon>
        <taxon>Carangaria</taxon>
        <taxon>Pleuronectiformes</taxon>
        <taxon>Pleuronectoidei</taxon>
        <taxon>Pleuronectidae</taxon>
        <taxon>Pleuronectes</taxon>
    </lineage>
</organism>
<keyword evidence="3" id="KW-1185">Reference proteome</keyword>
<dbReference type="AlphaFoldDB" id="A0A9N7VIE8"/>
<evidence type="ECO:0000313" key="2">
    <source>
        <dbReference type="EMBL" id="CAB1450260.1"/>
    </source>
</evidence>
<gene>
    <name evidence="2" type="ORF">PLEPLA_LOCUS37949</name>
</gene>
<feature type="compositionally biased region" description="Acidic residues" evidence="1">
    <location>
        <begin position="66"/>
        <end position="80"/>
    </location>
</feature>
<dbReference type="EMBL" id="CADEAL010004047">
    <property type="protein sequence ID" value="CAB1450260.1"/>
    <property type="molecule type" value="Genomic_DNA"/>
</dbReference>
<feature type="compositionally biased region" description="Basic and acidic residues" evidence="1">
    <location>
        <begin position="53"/>
        <end position="65"/>
    </location>
</feature>
<evidence type="ECO:0000313" key="3">
    <source>
        <dbReference type="Proteomes" id="UP001153269"/>
    </source>
</evidence>
<sequence length="150" mass="16462">MTNERTARGGIYPLTPLHRKSVVWENDSKDGDRSTAPANMSTVEGAGQDDEGDYGRASKRLKTEEREEGEDELEEGEDSDSGSLPGNADSVVETRARWSCIEYGAGRRVRSLTIESGDALTHSITDAAVYCYCHYVAERAISSLSRIARE</sequence>
<feature type="region of interest" description="Disordered" evidence="1">
    <location>
        <begin position="1"/>
        <end position="90"/>
    </location>
</feature>
<dbReference type="Proteomes" id="UP001153269">
    <property type="component" value="Unassembled WGS sequence"/>
</dbReference>
<evidence type="ECO:0000256" key="1">
    <source>
        <dbReference type="SAM" id="MobiDB-lite"/>
    </source>
</evidence>